<organism evidence="2 3">
    <name type="scientific">Cystoisospora suis</name>
    <dbReference type="NCBI Taxonomy" id="483139"/>
    <lineage>
        <taxon>Eukaryota</taxon>
        <taxon>Sar</taxon>
        <taxon>Alveolata</taxon>
        <taxon>Apicomplexa</taxon>
        <taxon>Conoidasida</taxon>
        <taxon>Coccidia</taxon>
        <taxon>Eucoccidiorida</taxon>
        <taxon>Eimeriorina</taxon>
        <taxon>Sarcocystidae</taxon>
        <taxon>Cystoisospora</taxon>
    </lineage>
</organism>
<evidence type="ECO:0000313" key="2">
    <source>
        <dbReference type="EMBL" id="PHJ21769.1"/>
    </source>
</evidence>
<dbReference type="Proteomes" id="UP000221165">
    <property type="component" value="Unassembled WGS sequence"/>
</dbReference>
<reference evidence="2 3" key="1">
    <citation type="journal article" date="2017" name="Int. J. Parasitol.">
        <title>The genome of the protozoan parasite Cystoisospora suis and a reverse vaccinology approach to identify vaccine candidates.</title>
        <authorList>
            <person name="Palmieri N."/>
            <person name="Shrestha A."/>
            <person name="Ruttkowski B."/>
            <person name="Beck T."/>
            <person name="Vogl C."/>
            <person name="Tomley F."/>
            <person name="Blake D.P."/>
            <person name="Joachim A."/>
        </authorList>
    </citation>
    <scope>NUCLEOTIDE SEQUENCE [LARGE SCALE GENOMIC DNA]</scope>
    <source>
        <strain evidence="2 3">Wien I</strain>
    </source>
</reference>
<feature type="compositionally biased region" description="Basic and acidic residues" evidence="1">
    <location>
        <begin position="7"/>
        <end position="23"/>
    </location>
</feature>
<protein>
    <submittedName>
        <fullName evidence="2">Uncharacterized protein</fullName>
    </submittedName>
</protein>
<dbReference type="AlphaFoldDB" id="A0A2C6KYY1"/>
<name>A0A2C6KYY1_9APIC</name>
<dbReference type="EMBL" id="MIGC01002032">
    <property type="protein sequence ID" value="PHJ21769.1"/>
    <property type="molecule type" value="Genomic_DNA"/>
</dbReference>
<gene>
    <name evidence="2" type="ORF">CSUI_004385</name>
</gene>
<feature type="region of interest" description="Disordered" evidence="1">
    <location>
        <begin position="1"/>
        <end position="23"/>
    </location>
</feature>
<comment type="caution">
    <text evidence="2">The sequence shown here is derived from an EMBL/GenBank/DDBJ whole genome shotgun (WGS) entry which is preliminary data.</text>
</comment>
<evidence type="ECO:0000256" key="1">
    <source>
        <dbReference type="SAM" id="MobiDB-lite"/>
    </source>
</evidence>
<dbReference type="RefSeq" id="XP_067923449.1">
    <property type="nucleotide sequence ID" value="XM_068064576.1"/>
</dbReference>
<dbReference type="GeneID" id="94427787"/>
<dbReference type="VEuPathDB" id="ToxoDB:CSUI_004385"/>
<evidence type="ECO:0000313" key="3">
    <source>
        <dbReference type="Proteomes" id="UP000221165"/>
    </source>
</evidence>
<accession>A0A2C6KYY1</accession>
<sequence>MRKKERREKEKVSRGMMFRRKEERSRVKRGSVVRSLSRQFSYSKETGRVFSGHPFTYTHTLHTDLHTHAHIHVYINIYRYVHT</sequence>
<keyword evidence="3" id="KW-1185">Reference proteome</keyword>
<proteinExistence type="predicted"/>